<protein>
    <recommendedName>
        <fullName evidence="5">DUF4307 domain-containing protein</fullName>
    </recommendedName>
</protein>
<proteinExistence type="predicted"/>
<name>A0A919W6E6_9ACTN</name>
<keyword evidence="2" id="KW-0472">Membrane</keyword>
<keyword evidence="2" id="KW-0812">Transmembrane</keyword>
<evidence type="ECO:0000256" key="1">
    <source>
        <dbReference type="SAM" id="MobiDB-lite"/>
    </source>
</evidence>
<feature type="transmembrane region" description="Helical" evidence="2">
    <location>
        <begin position="68"/>
        <end position="90"/>
    </location>
</feature>
<sequence>MGVHRHETHLLGHVKLSLQPAAKMDPAILADPTDKKRMRGRQVSETHTTTPVFPPGRYGRRRDGRRKLAGPIIALALVVAVSVLISIKLYQRYGETDYQPQIVGWAEPSDTVMTIKFTVRVPAGGATECVLRARDYGGNEIGRRTVVVRAAAGETTIEAEEAVTTTERGSVGDVVGCHPAP</sequence>
<gene>
    <name evidence="3" type="ORF">Ato02nite_046460</name>
</gene>
<evidence type="ECO:0000313" key="3">
    <source>
        <dbReference type="EMBL" id="GIM92853.1"/>
    </source>
</evidence>
<evidence type="ECO:0000256" key="2">
    <source>
        <dbReference type="SAM" id="Phobius"/>
    </source>
</evidence>
<reference evidence="3 4" key="1">
    <citation type="submission" date="2021-03" db="EMBL/GenBank/DDBJ databases">
        <title>Whole genome shotgun sequence of Actinoplanes toevensis NBRC 105298.</title>
        <authorList>
            <person name="Komaki H."/>
            <person name="Tamura T."/>
        </authorList>
    </citation>
    <scope>NUCLEOTIDE SEQUENCE [LARGE SCALE GENOMIC DNA]</scope>
    <source>
        <strain evidence="3 4">NBRC 105298</strain>
    </source>
</reference>
<accession>A0A919W6E6</accession>
<dbReference type="AlphaFoldDB" id="A0A919W6E6"/>
<evidence type="ECO:0000313" key="4">
    <source>
        <dbReference type="Proteomes" id="UP000677082"/>
    </source>
</evidence>
<dbReference type="Pfam" id="PF14155">
    <property type="entry name" value="DUF4307"/>
    <property type="match status" value="1"/>
</dbReference>
<comment type="caution">
    <text evidence="3">The sequence shown here is derived from an EMBL/GenBank/DDBJ whole genome shotgun (WGS) entry which is preliminary data.</text>
</comment>
<feature type="region of interest" description="Disordered" evidence="1">
    <location>
        <begin position="35"/>
        <end position="62"/>
    </location>
</feature>
<dbReference type="Proteomes" id="UP000677082">
    <property type="component" value="Unassembled WGS sequence"/>
</dbReference>
<dbReference type="EMBL" id="BOQN01000059">
    <property type="protein sequence ID" value="GIM92853.1"/>
    <property type="molecule type" value="Genomic_DNA"/>
</dbReference>
<keyword evidence="2" id="KW-1133">Transmembrane helix</keyword>
<organism evidence="3 4">
    <name type="scientific">Paractinoplanes toevensis</name>
    <dbReference type="NCBI Taxonomy" id="571911"/>
    <lineage>
        <taxon>Bacteria</taxon>
        <taxon>Bacillati</taxon>
        <taxon>Actinomycetota</taxon>
        <taxon>Actinomycetes</taxon>
        <taxon>Micromonosporales</taxon>
        <taxon>Micromonosporaceae</taxon>
        <taxon>Paractinoplanes</taxon>
    </lineage>
</organism>
<dbReference type="InterPro" id="IPR025443">
    <property type="entry name" value="DUF4307"/>
</dbReference>
<keyword evidence="4" id="KW-1185">Reference proteome</keyword>
<evidence type="ECO:0008006" key="5">
    <source>
        <dbReference type="Google" id="ProtNLM"/>
    </source>
</evidence>